<dbReference type="Pfam" id="PF02119">
    <property type="entry name" value="FlgI"/>
    <property type="match status" value="1"/>
</dbReference>
<comment type="subcellular location">
    <subcellularLocation>
        <location evidence="2">Bacterial flagellum basal body</location>
    </subcellularLocation>
</comment>
<dbReference type="Proteomes" id="UP000317178">
    <property type="component" value="Chromosome"/>
</dbReference>
<protein>
    <submittedName>
        <fullName evidence="5">Flagellar P-ring protein</fullName>
    </submittedName>
</protein>
<sequence length="378" mass="40610">MFEMSEKQWRRLGNSLLVCLLLLQFTGRSEAAKVGDICRLEGKEEVELMGLGLVIGLQGTGDGGDSATTMRSLATALTLMNNPIGVPDLKDADNVAVVMITATIPATGLRRGQHVDCHVSSILGAKSLRGGRLLAAPLENTLISDDQALAKASGGIVIEDEKNLVSGKIPNGVRLLQDVSSLGGFRLGQKTVTLIIDKNKADYRTADAIAKKIHDTFSYVRMSEFTDSAQGENQNANFGEYDKWIDITETTLTIEIPGAYQEAPKQFISELLNISVENPNSAARVIVNNSTKTIIITGEVEISPVAITHKNMININVGGDTSSGAFVKIDSSNPDEQSPQLNELKRALDLLQVPAEDKIDIIRALDASGKLNATLIEN</sequence>
<dbReference type="KEGG" id="plon:Pla110_08420"/>
<keyword evidence="5" id="KW-0966">Cell projection</keyword>
<evidence type="ECO:0000256" key="3">
    <source>
        <dbReference type="ARBA" id="ARBA00022729"/>
    </source>
</evidence>
<dbReference type="GO" id="GO:0071973">
    <property type="term" value="P:bacterial-type flagellum-dependent cell motility"/>
    <property type="evidence" value="ECO:0007669"/>
    <property type="project" value="InterPro"/>
</dbReference>
<keyword evidence="3" id="KW-0732">Signal</keyword>
<dbReference type="GO" id="GO:0009428">
    <property type="term" value="C:bacterial-type flagellum basal body, distal rod, P ring"/>
    <property type="evidence" value="ECO:0007669"/>
    <property type="project" value="InterPro"/>
</dbReference>
<organism evidence="5 6">
    <name type="scientific">Polystyrenella longa</name>
    <dbReference type="NCBI Taxonomy" id="2528007"/>
    <lineage>
        <taxon>Bacteria</taxon>
        <taxon>Pseudomonadati</taxon>
        <taxon>Planctomycetota</taxon>
        <taxon>Planctomycetia</taxon>
        <taxon>Planctomycetales</taxon>
        <taxon>Planctomycetaceae</taxon>
        <taxon>Polystyrenella</taxon>
    </lineage>
</organism>
<evidence type="ECO:0000313" key="6">
    <source>
        <dbReference type="Proteomes" id="UP000317178"/>
    </source>
</evidence>
<dbReference type="GO" id="GO:0005198">
    <property type="term" value="F:structural molecule activity"/>
    <property type="evidence" value="ECO:0007669"/>
    <property type="project" value="InterPro"/>
</dbReference>
<dbReference type="GO" id="GO:0030288">
    <property type="term" value="C:outer membrane-bounded periplasmic space"/>
    <property type="evidence" value="ECO:0007669"/>
    <property type="project" value="InterPro"/>
</dbReference>
<name>A0A518CIX0_9PLAN</name>
<keyword evidence="5" id="KW-0282">Flagellum</keyword>
<dbReference type="PANTHER" id="PTHR30381:SF0">
    <property type="entry name" value="FLAGELLAR P-RING PROTEIN"/>
    <property type="match status" value="1"/>
</dbReference>
<evidence type="ECO:0000256" key="1">
    <source>
        <dbReference type="ARBA" id="ARBA00002591"/>
    </source>
</evidence>
<dbReference type="InterPro" id="IPR001782">
    <property type="entry name" value="Flag_FlgI"/>
</dbReference>
<accession>A0A518CIX0</accession>
<evidence type="ECO:0000256" key="4">
    <source>
        <dbReference type="ARBA" id="ARBA00023143"/>
    </source>
</evidence>
<dbReference type="EMBL" id="CP036281">
    <property type="protein sequence ID" value="QDU79137.1"/>
    <property type="molecule type" value="Genomic_DNA"/>
</dbReference>
<evidence type="ECO:0000313" key="5">
    <source>
        <dbReference type="EMBL" id="QDU79137.1"/>
    </source>
</evidence>
<keyword evidence="4" id="KW-0975">Bacterial flagellum</keyword>
<gene>
    <name evidence="5" type="primary">flgI</name>
    <name evidence="5" type="ORF">Pla110_08420</name>
</gene>
<keyword evidence="5" id="KW-0969">Cilium</keyword>
<comment type="function">
    <text evidence="1">Assembles around the rod to form the L-ring and probably protects the motor/basal body from shearing forces during rotation.</text>
</comment>
<keyword evidence="6" id="KW-1185">Reference proteome</keyword>
<evidence type="ECO:0000256" key="2">
    <source>
        <dbReference type="ARBA" id="ARBA00004117"/>
    </source>
</evidence>
<dbReference type="PRINTS" id="PR01010">
    <property type="entry name" value="FLGPRINGFLGI"/>
</dbReference>
<dbReference type="AlphaFoldDB" id="A0A518CIX0"/>
<dbReference type="PANTHER" id="PTHR30381">
    <property type="entry name" value="FLAGELLAR P-RING PERIPLASMIC PROTEIN FLGI"/>
    <property type="match status" value="1"/>
</dbReference>
<reference evidence="5 6" key="1">
    <citation type="submission" date="2019-02" db="EMBL/GenBank/DDBJ databases">
        <title>Deep-cultivation of Planctomycetes and their phenomic and genomic characterization uncovers novel biology.</title>
        <authorList>
            <person name="Wiegand S."/>
            <person name="Jogler M."/>
            <person name="Boedeker C."/>
            <person name="Pinto D."/>
            <person name="Vollmers J."/>
            <person name="Rivas-Marin E."/>
            <person name="Kohn T."/>
            <person name="Peeters S.H."/>
            <person name="Heuer A."/>
            <person name="Rast P."/>
            <person name="Oberbeckmann S."/>
            <person name="Bunk B."/>
            <person name="Jeske O."/>
            <person name="Meyerdierks A."/>
            <person name="Storesund J.E."/>
            <person name="Kallscheuer N."/>
            <person name="Luecker S."/>
            <person name="Lage O.M."/>
            <person name="Pohl T."/>
            <person name="Merkel B.J."/>
            <person name="Hornburger P."/>
            <person name="Mueller R.-W."/>
            <person name="Bruemmer F."/>
            <person name="Labrenz M."/>
            <person name="Spormann A.M."/>
            <person name="Op den Camp H."/>
            <person name="Overmann J."/>
            <person name="Amann R."/>
            <person name="Jetten M.S.M."/>
            <person name="Mascher T."/>
            <person name="Medema M.H."/>
            <person name="Devos D.P."/>
            <person name="Kaster A.-K."/>
            <person name="Ovreas L."/>
            <person name="Rohde M."/>
            <person name="Galperin M.Y."/>
            <person name="Jogler C."/>
        </authorList>
    </citation>
    <scope>NUCLEOTIDE SEQUENCE [LARGE SCALE GENOMIC DNA]</scope>
    <source>
        <strain evidence="5 6">Pla110</strain>
    </source>
</reference>
<dbReference type="RefSeq" id="WP_197440491.1">
    <property type="nucleotide sequence ID" value="NZ_CP036281.1"/>
</dbReference>
<proteinExistence type="predicted"/>